<dbReference type="InterPro" id="IPR001661">
    <property type="entry name" value="Glyco_hydro_37"/>
</dbReference>
<evidence type="ECO:0000313" key="4">
    <source>
        <dbReference type="Proteomes" id="UP000217289"/>
    </source>
</evidence>
<dbReference type="Pfam" id="PF01204">
    <property type="entry name" value="Trehalase"/>
    <property type="match status" value="1"/>
</dbReference>
<accession>A0A250IP80</accession>
<keyword evidence="2" id="KW-0326">Glycosidase</keyword>
<evidence type="ECO:0000313" key="3">
    <source>
        <dbReference type="EMBL" id="ATB33555.1"/>
    </source>
</evidence>
<dbReference type="InterPro" id="IPR008928">
    <property type="entry name" value="6-hairpin_glycosidase_sf"/>
</dbReference>
<evidence type="ECO:0000256" key="2">
    <source>
        <dbReference type="ARBA" id="ARBA00023295"/>
    </source>
</evidence>
<sequence>MYFVKRIPFDRSNVPHRTPSSPRLPSVSSPLLRDASRVPLPPVSEPVSRAPVSVTPAPLSVATASARLAFESLMALDMDGDGRLTQRDAGLAREAGLRFAVDLELGPGVRLELAGAERLSHAADVLAEVVLDGRGDEPGLPVERLLETRTAALKGLLDRGWDGLVRRSNRAVDLKKALEVMPVKDPEGRARVYVPVRDRQALKKLRAESRRVGGLEMVPLHRPRSPEDWTALMRAPGMLYLPRPYIVPGGRFVQMFGWDSYFNARGALSSGRLELARDMLENQLYEIEHYGKIPNSNLSYHLSRTQPPLLPRLALALHQKRSDRRLLKRVARVAEQEWEEVFRTGPRATPSGLSRYQDDAEGPDAEDLSHFYAGTRPDDAHFYRHDRAIRESGWDMCHRFGTATHHHEPVCLNSLLFQYEQDLAALWRHAEGEGSTRATRYARAARARARTMRARFWDGERGLFFDHDFVAGRRSTYECLATFYPLWTGWASREEATRVAAALPRFLHDGGLTASSRASREAAGGENLQWDYPFGWAPHQVIAVEGLRRYGFHAEADAVAYRWLSMVLDIAGSHNGLIKEKYDVVSRSADVSVEYGNQGADRGELLAPRAERTLGFAWTNASVLLLLEGLSPGLREALDAGIPADRVLGPRNQGGPGIPRKKRIARIAA</sequence>
<dbReference type="Proteomes" id="UP000217289">
    <property type="component" value="Chromosome"/>
</dbReference>
<dbReference type="Gene3D" id="1.50.10.10">
    <property type="match status" value="1"/>
</dbReference>
<dbReference type="GO" id="GO:0004555">
    <property type="term" value="F:alpha,alpha-trehalase activity"/>
    <property type="evidence" value="ECO:0007669"/>
    <property type="project" value="InterPro"/>
</dbReference>
<dbReference type="SUPFAM" id="SSF48208">
    <property type="entry name" value="Six-hairpin glycosidases"/>
    <property type="match status" value="1"/>
</dbReference>
<organism evidence="3 4">
    <name type="scientific">Melittangium boletus DSM 14713</name>
    <dbReference type="NCBI Taxonomy" id="1294270"/>
    <lineage>
        <taxon>Bacteria</taxon>
        <taxon>Pseudomonadati</taxon>
        <taxon>Myxococcota</taxon>
        <taxon>Myxococcia</taxon>
        <taxon>Myxococcales</taxon>
        <taxon>Cystobacterineae</taxon>
        <taxon>Archangiaceae</taxon>
        <taxon>Melittangium</taxon>
    </lineage>
</organism>
<gene>
    <name evidence="3" type="ORF">MEBOL_007053</name>
</gene>
<evidence type="ECO:0000256" key="1">
    <source>
        <dbReference type="ARBA" id="ARBA00022801"/>
    </source>
</evidence>
<dbReference type="InterPro" id="IPR012341">
    <property type="entry name" value="6hp_glycosidase-like_sf"/>
</dbReference>
<reference evidence="3 4" key="1">
    <citation type="submission" date="2017-06" db="EMBL/GenBank/DDBJ databases">
        <authorList>
            <person name="Kim H.J."/>
            <person name="Triplett B.A."/>
        </authorList>
    </citation>
    <scope>NUCLEOTIDE SEQUENCE [LARGE SCALE GENOMIC DNA]</scope>
    <source>
        <strain evidence="3 4">DSM 14713</strain>
    </source>
</reference>
<dbReference type="AlphaFoldDB" id="A0A250IP80"/>
<dbReference type="PROSITE" id="PS00928">
    <property type="entry name" value="TREHALASE_2"/>
    <property type="match status" value="1"/>
</dbReference>
<dbReference type="GO" id="GO:0005993">
    <property type="term" value="P:trehalose catabolic process"/>
    <property type="evidence" value="ECO:0007669"/>
    <property type="project" value="TreeGrafter"/>
</dbReference>
<keyword evidence="4" id="KW-1185">Reference proteome</keyword>
<dbReference type="PRINTS" id="PR00744">
    <property type="entry name" value="GLHYDRLASE37"/>
</dbReference>
<dbReference type="PANTHER" id="PTHR23403:SF6">
    <property type="entry name" value="CYTOSOLIC NEUTRAL TREHALASE-RELATED"/>
    <property type="match status" value="1"/>
</dbReference>
<proteinExistence type="predicted"/>
<dbReference type="InterPro" id="IPR018232">
    <property type="entry name" value="Glyco_hydro_37_CS"/>
</dbReference>
<name>A0A250IP80_9BACT</name>
<dbReference type="KEGG" id="mbd:MEBOL_007053"/>
<protein>
    <recommendedName>
        <fullName evidence="5">Trehalase</fullName>
    </recommendedName>
</protein>
<dbReference type="EMBL" id="CP022163">
    <property type="protein sequence ID" value="ATB33555.1"/>
    <property type="molecule type" value="Genomic_DNA"/>
</dbReference>
<evidence type="ECO:0008006" key="5">
    <source>
        <dbReference type="Google" id="ProtNLM"/>
    </source>
</evidence>
<dbReference type="PANTHER" id="PTHR23403">
    <property type="entry name" value="TREHALASE"/>
    <property type="match status" value="1"/>
</dbReference>
<keyword evidence="1" id="KW-0378">Hydrolase</keyword>